<gene>
    <name evidence="8" type="ORF">MKP09_04890</name>
</gene>
<dbReference type="Gene3D" id="1.25.40.390">
    <property type="match status" value="1"/>
</dbReference>
<evidence type="ECO:0000256" key="3">
    <source>
        <dbReference type="ARBA" id="ARBA00022729"/>
    </source>
</evidence>
<dbReference type="SUPFAM" id="SSF48452">
    <property type="entry name" value="TPR-like"/>
    <property type="match status" value="1"/>
</dbReference>
<evidence type="ECO:0000256" key="4">
    <source>
        <dbReference type="ARBA" id="ARBA00023136"/>
    </source>
</evidence>
<proteinExistence type="inferred from homology"/>
<keyword evidence="9" id="KW-1185">Reference proteome</keyword>
<dbReference type="Proteomes" id="UP001202248">
    <property type="component" value="Unassembled WGS sequence"/>
</dbReference>
<keyword evidence="4" id="KW-0472">Membrane</keyword>
<dbReference type="PROSITE" id="PS51257">
    <property type="entry name" value="PROKAR_LIPOPROTEIN"/>
    <property type="match status" value="1"/>
</dbReference>
<feature type="domain" description="SusD-like N-terminal" evidence="7">
    <location>
        <begin position="106"/>
        <end position="172"/>
    </location>
</feature>
<evidence type="ECO:0000259" key="7">
    <source>
        <dbReference type="Pfam" id="PF14322"/>
    </source>
</evidence>
<keyword evidence="3" id="KW-0732">Signal</keyword>
<reference evidence="8 9" key="1">
    <citation type="submission" date="2022-02" db="EMBL/GenBank/DDBJ databases">
        <authorList>
            <person name="Min J."/>
        </authorList>
    </citation>
    <scope>NUCLEOTIDE SEQUENCE [LARGE SCALE GENOMIC DNA]</scope>
    <source>
        <strain evidence="8 9">GR10-1</strain>
    </source>
</reference>
<evidence type="ECO:0000259" key="6">
    <source>
        <dbReference type="Pfam" id="PF07980"/>
    </source>
</evidence>
<accession>A0ABS9SG09</accession>
<evidence type="ECO:0000313" key="8">
    <source>
        <dbReference type="EMBL" id="MCH5597284.1"/>
    </source>
</evidence>
<protein>
    <submittedName>
        <fullName evidence="8">RagB/SusD family nutrient uptake outer membrane protein</fullName>
    </submittedName>
</protein>
<dbReference type="RefSeq" id="WP_240826679.1">
    <property type="nucleotide sequence ID" value="NZ_JAKWBL010000001.1"/>
</dbReference>
<dbReference type="Pfam" id="PF07980">
    <property type="entry name" value="SusD_RagB"/>
    <property type="match status" value="1"/>
</dbReference>
<name>A0ABS9SG09_9BACT</name>
<evidence type="ECO:0000256" key="1">
    <source>
        <dbReference type="ARBA" id="ARBA00004442"/>
    </source>
</evidence>
<dbReference type="EMBL" id="JAKWBL010000001">
    <property type="protein sequence ID" value="MCH5597284.1"/>
    <property type="molecule type" value="Genomic_DNA"/>
</dbReference>
<evidence type="ECO:0000256" key="5">
    <source>
        <dbReference type="ARBA" id="ARBA00023237"/>
    </source>
</evidence>
<sequence>MKNYLYRWSIAIVALYSITFVSSCNKQLDTASTRQASEDQHWTKFEDARAGLLGMYGLFRAALSDNNAYWILGELRGGDFQAVSRPDLKAVIDGNLNASFPLITEATNWRRYYTIINASNLFIERVGECLVDPRYTESYYKLDIAQARAIRAFAYYMLVRTWGDVPLVTSTGEGNFENFPRTNQSAVLGFAKNELIEVATRLPYQYSTVDPDLVYPPNYYGKGADEWKNTLLGRLSAYAILAHIAALEGDYINAAVYSQFILDNAPKAQLTTVSTSELVSDLFLFSTSDVSWNQFVGFNFIYERGESTTSGHIEQLALANTTAFPMSKQLPDIYVNKDSIAVLFPRSNGNDQRFGFNPLNGLPTEAYFENFSSAIPVFKKIRQVDGGSGDGTFAKYNSSIVFTRLEEITLLNAEALAVLGRGEEAIQKLNTMRSNRGISGLNYSADLDLITEIFAERRRELLGEGWRWFDLVRYNKLKRNNPAFNDLIDKGGIYWPIAQDVINRNPGIQQNNYWK</sequence>
<organism evidence="8 9">
    <name type="scientific">Niabella ginsengisoli</name>
    <dbReference type="NCBI Taxonomy" id="522298"/>
    <lineage>
        <taxon>Bacteria</taxon>
        <taxon>Pseudomonadati</taxon>
        <taxon>Bacteroidota</taxon>
        <taxon>Chitinophagia</taxon>
        <taxon>Chitinophagales</taxon>
        <taxon>Chitinophagaceae</taxon>
        <taxon>Niabella</taxon>
    </lineage>
</organism>
<evidence type="ECO:0000256" key="2">
    <source>
        <dbReference type="ARBA" id="ARBA00006275"/>
    </source>
</evidence>
<dbReference type="InterPro" id="IPR012944">
    <property type="entry name" value="SusD_RagB_dom"/>
</dbReference>
<keyword evidence="5" id="KW-0998">Cell outer membrane</keyword>
<dbReference type="InterPro" id="IPR011990">
    <property type="entry name" value="TPR-like_helical_dom_sf"/>
</dbReference>
<feature type="domain" description="RagB/SusD" evidence="6">
    <location>
        <begin position="377"/>
        <end position="478"/>
    </location>
</feature>
<evidence type="ECO:0000313" key="9">
    <source>
        <dbReference type="Proteomes" id="UP001202248"/>
    </source>
</evidence>
<comment type="subcellular location">
    <subcellularLocation>
        <location evidence="1">Cell outer membrane</location>
    </subcellularLocation>
</comment>
<dbReference type="Pfam" id="PF14322">
    <property type="entry name" value="SusD-like_3"/>
    <property type="match status" value="1"/>
</dbReference>
<dbReference type="CDD" id="cd08977">
    <property type="entry name" value="SusD"/>
    <property type="match status" value="1"/>
</dbReference>
<comment type="caution">
    <text evidence="8">The sequence shown here is derived from an EMBL/GenBank/DDBJ whole genome shotgun (WGS) entry which is preliminary data.</text>
</comment>
<dbReference type="InterPro" id="IPR033985">
    <property type="entry name" value="SusD-like_N"/>
</dbReference>
<comment type="similarity">
    <text evidence="2">Belongs to the SusD family.</text>
</comment>